<comment type="caution">
    <text evidence="1">The sequence shown here is derived from an EMBL/GenBank/DDBJ whole genome shotgun (WGS) entry which is preliminary data.</text>
</comment>
<protein>
    <recommendedName>
        <fullName evidence="3">Sigma-70 family RNA polymerase sigma factor</fullName>
    </recommendedName>
</protein>
<evidence type="ECO:0008006" key="3">
    <source>
        <dbReference type="Google" id="ProtNLM"/>
    </source>
</evidence>
<dbReference type="AlphaFoldDB" id="A0A3R6KQP6"/>
<organism evidence="1 2">
    <name type="scientific">Roseburia intestinalis</name>
    <dbReference type="NCBI Taxonomy" id="166486"/>
    <lineage>
        <taxon>Bacteria</taxon>
        <taxon>Bacillati</taxon>
        <taxon>Bacillota</taxon>
        <taxon>Clostridia</taxon>
        <taxon>Lachnospirales</taxon>
        <taxon>Lachnospiraceae</taxon>
        <taxon>Roseburia</taxon>
    </lineage>
</organism>
<reference evidence="1 2" key="1">
    <citation type="submission" date="2018-08" db="EMBL/GenBank/DDBJ databases">
        <title>A genome reference for cultivated species of the human gut microbiota.</title>
        <authorList>
            <person name="Zou Y."/>
            <person name="Xue W."/>
            <person name="Luo G."/>
        </authorList>
    </citation>
    <scope>NUCLEOTIDE SEQUENCE [LARGE SCALE GENOMIC DNA]</scope>
    <source>
        <strain evidence="1 2">AF31-21AC</strain>
    </source>
</reference>
<accession>A0A3R6KQP6</accession>
<dbReference type="Proteomes" id="UP000283586">
    <property type="component" value="Unassembled WGS sequence"/>
</dbReference>
<dbReference type="EMBL" id="QRQN01000017">
    <property type="protein sequence ID" value="RHN06117.1"/>
    <property type="molecule type" value="Genomic_DNA"/>
</dbReference>
<sequence>MKKASYTDRPLTKEEKIFAEKHHDLMYRYMRVHKLDLVEWYDILIIPYLQAVKKYHEYERLQSLKFEQVFFRTLDNARSNYWRDMNRKKRCPEGGIWSYEGLRSAIYNKENGEEDILDRLQDISTCLAMENIISDSMDVKNMINELKQYRQKEIVYLLLDGYCGVEIQKILRMSLQSYTKAIGEIRKTLEGLI</sequence>
<dbReference type="RefSeq" id="WP_118489053.1">
    <property type="nucleotide sequence ID" value="NZ_QRQN01000017.1"/>
</dbReference>
<evidence type="ECO:0000313" key="2">
    <source>
        <dbReference type="Proteomes" id="UP000283586"/>
    </source>
</evidence>
<evidence type="ECO:0000313" key="1">
    <source>
        <dbReference type="EMBL" id="RHN06117.1"/>
    </source>
</evidence>
<gene>
    <name evidence="1" type="ORF">DWZ31_13785</name>
</gene>
<name>A0A3R6KQP6_9FIRM</name>
<proteinExistence type="predicted"/>